<feature type="compositionally biased region" description="Basic residues" evidence="1">
    <location>
        <begin position="103"/>
        <end position="121"/>
    </location>
</feature>
<dbReference type="Pfam" id="PF07995">
    <property type="entry name" value="GSDH"/>
    <property type="match status" value="1"/>
</dbReference>
<feature type="compositionally biased region" description="Low complexity" evidence="1">
    <location>
        <begin position="122"/>
        <end position="131"/>
    </location>
</feature>
<feature type="region of interest" description="Disordered" evidence="1">
    <location>
        <begin position="156"/>
        <end position="182"/>
    </location>
</feature>
<evidence type="ECO:0000256" key="1">
    <source>
        <dbReference type="SAM" id="MobiDB-lite"/>
    </source>
</evidence>
<reference evidence="3 4" key="1">
    <citation type="submission" date="2020-10" db="EMBL/GenBank/DDBJ databases">
        <title>Connecting structure to function with the recovery of over 1000 high-quality activated sludge metagenome-assembled genomes encoding full-length rRNA genes using long-read sequencing.</title>
        <authorList>
            <person name="Singleton C.M."/>
            <person name="Petriglieri F."/>
            <person name="Kristensen J.M."/>
            <person name="Kirkegaard R.H."/>
            <person name="Michaelsen T.Y."/>
            <person name="Andersen M.H."/>
            <person name="Karst S.M."/>
            <person name="Dueholm M.S."/>
            <person name="Nielsen P.H."/>
            <person name="Albertsen M."/>
        </authorList>
    </citation>
    <scope>NUCLEOTIDE SEQUENCE [LARGE SCALE GENOMIC DNA]</scope>
    <source>
        <strain evidence="3">Lyne_18-Q3-R50-59_MAXAC.006</strain>
    </source>
</reference>
<feature type="compositionally biased region" description="Basic residues" evidence="1">
    <location>
        <begin position="7"/>
        <end position="25"/>
    </location>
</feature>
<evidence type="ECO:0000313" key="3">
    <source>
        <dbReference type="EMBL" id="MBK9297123.1"/>
    </source>
</evidence>
<proteinExistence type="predicted"/>
<dbReference type="Proteomes" id="UP000727993">
    <property type="component" value="Unassembled WGS sequence"/>
</dbReference>
<name>A0A936NBC2_9ACTN</name>
<dbReference type="InterPro" id="IPR012938">
    <property type="entry name" value="Glc/Sorbosone_DH"/>
</dbReference>
<sequence length="549" mass="57270">MQEHLRHGQPGRALHHCPRPGRLRRGPPLDLGDVRHHGRGDGLPKPRRRRGVQCRCRSPHGRAGGPGVSADDQRQAVQLRSAPGDAGPLQQAHRCQPGGLRPHGLRAAHRHRTHRSRRVRRSPANAAAVASDQGTPRVARRWLGVAGAAVLLATSGCSDGGSGDGTSKSNSDETSAAPASSGPAVTATALDVELDAPTVVLGAADGTLLIAERAGTVRRVDPEAPSGSKLVLDVTADVGDTSGEKGLLGLAISPDEDELYASYTRAEDGASVIKIFPMGADGVAGASGREMLVVPQPFSNHNGGNLVVDDEGLLWFGLGDGGDAGDPDDNGQNPATLLGSMLRVRPTPDGDEPYEIPADNPFADGTTPDGAPSNNAEAAPEAWAYGLRNPWRFSFDSATGDLWIADVGQGEWEEINHLPANDGLGKGANFGWNRREGAHPYSDGPDPAAEPGDMIDPVFDYAHSDGRCSVTGGVVVRDSPGLADLDGVYLWADLCEGVLHGLQPADSGVTDLDLGAEVPGITSFGTAADGEVYAVSVDQNQLWRLTQSD</sequence>
<comment type="caution">
    <text evidence="3">The sequence shown here is derived from an EMBL/GenBank/DDBJ whole genome shotgun (WGS) entry which is preliminary data.</text>
</comment>
<dbReference type="AlphaFoldDB" id="A0A936NBC2"/>
<dbReference type="InterPro" id="IPR011042">
    <property type="entry name" value="6-blade_b-propeller_TolB-like"/>
</dbReference>
<feature type="region of interest" description="Disordered" evidence="1">
    <location>
        <begin position="1"/>
        <end position="135"/>
    </location>
</feature>
<protein>
    <submittedName>
        <fullName evidence="3">PQQ-dependent sugar dehydrogenase</fullName>
    </submittedName>
</protein>
<accession>A0A936NBC2</accession>
<organism evidence="3 4">
    <name type="scientific">Candidatus Neomicrothrix subdominans</name>
    <dbReference type="NCBI Taxonomy" id="2954438"/>
    <lineage>
        <taxon>Bacteria</taxon>
        <taxon>Bacillati</taxon>
        <taxon>Actinomycetota</taxon>
        <taxon>Acidimicrobiia</taxon>
        <taxon>Acidimicrobiales</taxon>
        <taxon>Microthrixaceae</taxon>
        <taxon>Candidatus Neomicrothrix</taxon>
    </lineage>
</organism>
<feature type="compositionally biased region" description="Basic and acidic residues" evidence="1">
    <location>
        <begin position="32"/>
        <end position="44"/>
    </location>
</feature>
<feature type="domain" description="Glucose/Sorbosone dehydrogenase" evidence="2">
    <location>
        <begin position="195"/>
        <end position="538"/>
    </location>
</feature>
<dbReference type="InterPro" id="IPR011041">
    <property type="entry name" value="Quinoprot_gluc/sorb_DH_b-prop"/>
</dbReference>
<evidence type="ECO:0000313" key="4">
    <source>
        <dbReference type="Proteomes" id="UP000727993"/>
    </source>
</evidence>
<dbReference type="Gene3D" id="2.120.10.30">
    <property type="entry name" value="TolB, C-terminal domain"/>
    <property type="match status" value="1"/>
</dbReference>
<gene>
    <name evidence="3" type="ORF">IPN02_09870</name>
</gene>
<feature type="compositionally biased region" description="Basic residues" evidence="1">
    <location>
        <begin position="45"/>
        <end position="60"/>
    </location>
</feature>
<dbReference type="PANTHER" id="PTHR19328:SF75">
    <property type="entry name" value="ALDOSE SUGAR DEHYDROGENASE YLII"/>
    <property type="match status" value="1"/>
</dbReference>
<dbReference type="SUPFAM" id="SSF50952">
    <property type="entry name" value="Soluble quinoprotein glucose dehydrogenase"/>
    <property type="match status" value="1"/>
</dbReference>
<dbReference type="EMBL" id="JADJZA010000006">
    <property type="protein sequence ID" value="MBK9297123.1"/>
    <property type="molecule type" value="Genomic_DNA"/>
</dbReference>
<dbReference type="PANTHER" id="PTHR19328">
    <property type="entry name" value="HEDGEHOG-INTERACTING PROTEIN"/>
    <property type="match status" value="1"/>
</dbReference>
<evidence type="ECO:0000259" key="2">
    <source>
        <dbReference type="Pfam" id="PF07995"/>
    </source>
</evidence>